<evidence type="ECO:0000313" key="3">
    <source>
        <dbReference type="Proteomes" id="UP000478571"/>
    </source>
</evidence>
<protein>
    <submittedName>
        <fullName evidence="2">Uncharacterized protein</fullName>
    </submittedName>
</protein>
<reference evidence="2 3" key="1">
    <citation type="submission" date="2020-01" db="EMBL/GenBank/DDBJ databases">
        <title>Draft Genome Sequence of Vibrio sp. strain OCN044, Isolated from a Healthy Coral at Palmyra Atoll.</title>
        <authorList>
            <person name="Videau P."/>
            <person name="Loughran R."/>
            <person name="Esquivel A."/>
            <person name="Deadmond M."/>
            <person name="Paddock B.E."/>
            <person name="Saw J.H."/>
            <person name="Ushijima B."/>
        </authorList>
    </citation>
    <scope>NUCLEOTIDE SEQUENCE [LARGE SCALE GENOMIC DNA]</scope>
    <source>
        <strain evidence="2 3">OCN044</strain>
    </source>
</reference>
<evidence type="ECO:0000256" key="1">
    <source>
        <dbReference type="SAM" id="MobiDB-lite"/>
    </source>
</evidence>
<organism evidence="2 3">
    <name type="scientific">Vibrio tetraodonis subsp. pristinus</name>
    <dbReference type="NCBI Taxonomy" id="2695891"/>
    <lineage>
        <taxon>Bacteria</taxon>
        <taxon>Pseudomonadati</taxon>
        <taxon>Pseudomonadota</taxon>
        <taxon>Gammaproteobacteria</taxon>
        <taxon>Vibrionales</taxon>
        <taxon>Vibrionaceae</taxon>
        <taxon>Vibrio</taxon>
    </lineage>
</organism>
<feature type="compositionally biased region" description="Basic and acidic residues" evidence="1">
    <location>
        <begin position="25"/>
        <end position="40"/>
    </location>
</feature>
<feature type="region of interest" description="Disordered" evidence="1">
    <location>
        <begin position="13"/>
        <end position="48"/>
    </location>
</feature>
<sequence>MMTNKYFALVTHPKKDKSIDTPIASKREEKRQALVKEAQRRGGFQTSS</sequence>
<evidence type="ECO:0000313" key="2">
    <source>
        <dbReference type="EMBL" id="MYM58978.1"/>
    </source>
</evidence>
<dbReference type="RefSeq" id="WP_160928360.1">
    <property type="nucleotide sequence ID" value="NZ_WWEU01000002.1"/>
</dbReference>
<keyword evidence="3" id="KW-1185">Reference proteome</keyword>
<dbReference type="Proteomes" id="UP000478571">
    <property type="component" value="Unassembled WGS sequence"/>
</dbReference>
<comment type="caution">
    <text evidence="2">The sequence shown here is derived from an EMBL/GenBank/DDBJ whole genome shotgun (WGS) entry which is preliminary data.</text>
</comment>
<gene>
    <name evidence="2" type="ORF">GTG28_07055</name>
</gene>
<dbReference type="EMBL" id="WWEU01000002">
    <property type="protein sequence ID" value="MYM58978.1"/>
    <property type="molecule type" value="Genomic_DNA"/>
</dbReference>
<proteinExistence type="predicted"/>
<accession>A0A6L8LSF0</accession>
<name>A0A6L8LSF0_9VIBR</name>
<dbReference type="AlphaFoldDB" id="A0A6L8LSF0"/>